<dbReference type="STRING" id="3469.A0A4Y7K4T1"/>
<evidence type="ECO:0000313" key="1">
    <source>
        <dbReference type="EMBL" id="RZC67836.1"/>
    </source>
</evidence>
<dbReference type="AlphaFoldDB" id="A0A4Y7K4T1"/>
<gene>
    <name evidence="1" type="ORF">C5167_011539</name>
</gene>
<dbReference type="Gramene" id="RZC67836">
    <property type="protein sequence ID" value="RZC67836"/>
    <property type="gene ID" value="C5167_011539"/>
</dbReference>
<reference evidence="1 2" key="1">
    <citation type="journal article" date="2018" name="Science">
        <title>The opium poppy genome and morphinan production.</title>
        <authorList>
            <person name="Guo L."/>
            <person name="Winzer T."/>
            <person name="Yang X."/>
            <person name="Li Y."/>
            <person name="Ning Z."/>
            <person name="He Z."/>
            <person name="Teodor R."/>
            <person name="Lu Y."/>
            <person name="Bowser T.A."/>
            <person name="Graham I.A."/>
            <person name="Ye K."/>
        </authorList>
    </citation>
    <scope>NUCLEOTIDE SEQUENCE [LARGE SCALE GENOMIC DNA]</scope>
    <source>
        <strain evidence="2">cv. HN1</strain>
        <tissue evidence="1">Leaves</tissue>
    </source>
</reference>
<proteinExistence type="predicted"/>
<evidence type="ECO:0000313" key="2">
    <source>
        <dbReference type="Proteomes" id="UP000316621"/>
    </source>
</evidence>
<protein>
    <submittedName>
        <fullName evidence="1">Uncharacterized protein</fullName>
    </submittedName>
</protein>
<name>A0A4Y7K4T1_PAPSO</name>
<sequence>MVIENQQPRWYSLFQLRMLNERSRYCKLLQLVVQFHNAFEDDSYVYIAMDNIKASYLIRIIQIFSGYQAEAKSFASELLLLALLYKLIFDSSLESMFVLKTPGYCTVWCSFSEYWWLERIFRVIAMMEEMVVCVGDLQLRLVGLAVAVNITRLEGTGAAEWGYRPEIILVEHMKIQDDQGSSLIFFYHENARVLHHDENIYWFECTSSPTHLSIQLMDCSREKPEVTVVSMDPHFSLFCTVTSSQFFLTGRRRMMFFHRNKRKYARGEENFWYIQCHGWSSSCQWFGVQESCVTSKVSYVLDTQDFFFQIKIKHVTSNQSP</sequence>
<organism evidence="1 2">
    <name type="scientific">Papaver somniferum</name>
    <name type="common">Opium poppy</name>
    <dbReference type="NCBI Taxonomy" id="3469"/>
    <lineage>
        <taxon>Eukaryota</taxon>
        <taxon>Viridiplantae</taxon>
        <taxon>Streptophyta</taxon>
        <taxon>Embryophyta</taxon>
        <taxon>Tracheophyta</taxon>
        <taxon>Spermatophyta</taxon>
        <taxon>Magnoliopsida</taxon>
        <taxon>Ranunculales</taxon>
        <taxon>Papaveraceae</taxon>
        <taxon>Papaveroideae</taxon>
        <taxon>Papaver</taxon>
    </lineage>
</organism>
<accession>A0A4Y7K4T1</accession>
<dbReference type="EMBL" id="CM010720">
    <property type="protein sequence ID" value="RZC67836.1"/>
    <property type="molecule type" value="Genomic_DNA"/>
</dbReference>
<keyword evidence="2" id="KW-1185">Reference proteome</keyword>
<dbReference type="Proteomes" id="UP000316621">
    <property type="component" value="Chromosome 6"/>
</dbReference>